<protein>
    <submittedName>
        <fullName evidence="1">Uncharacterized protein</fullName>
    </submittedName>
</protein>
<dbReference type="EMBL" id="BAABHA010000015">
    <property type="protein sequence ID" value="GAA4392090.1"/>
    <property type="molecule type" value="Genomic_DNA"/>
</dbReference>
<dbReference type="Proteomes" id="UP001500454">
    <property type="component" value="Unassembled WGS sequence"/>
</dbReference>
<evidence type="ECO:0000313" key="1">
    <source>
        <dbReference type="EMBL" id="GAA4392090.1"/>
    </source>
</evidence>
<dbReference type="RefSeq" id="WP_345227475.1">
    <property type="nucleotide sequence ID" value="NZ_BAABHA010000015.1"/>
</dbReference>
<keyword evidence="2" id="KW-1185">Reference proteome</keyword>
<evidence type="ECO:0000313" key="2">
    <source>
        <dbReference type="Proteomes" id="UP001500454"/>
    </source>
</evidence>
<name>A0ABP8JK31_9BACT</name>
<comment type="caution">
    <text evidence="1">The sequence shown here is derived from an EMBL/GenBank/DDBJ whole genome shotgun (WGS) entry which is preliminary data.</text>
</comment>
<organism evidence="1 2">
    <name type="scientific">Hymenobacter koreensis</name>
    <dbReference type="NCBI Taxonomy" id="1084523"/>
    <lineage>
        <taxon>Bacteria</taxon>
        <taxon>Pseudomonadati</taxon>
        <taxon>Bacteroidota</taxon>
        <taxon>Cytophagia</taxon>
        <taxon>Cytophagales</taxon>
        <taxon>Hymenobacteraceae</taxon>
        <taxon>Hymenobacter</taxon>
    </lineage>
</organism>
<gene>
    <name evidence="1" type="ORF">GCM10023186_42160</name>
</gene>
<sequence>MSATENFQQELHHALQPLLERAKRRLARIRHLQAEPATEETAKAIAREAEEIQLIRDATQQIGTLFGQLSEFIDIRQAPTRALLQAQSEAHRNLNAFTPLIQVLDFEQPLPAAVARRLNRLAPILARYPNGCQTPPPGWDNTLLARHARTLA</sequence>
<reference evidence="2" key="1">
    <citation type="journal article" date="2019" name="Int. J. Syst. Evol. Microbiol.">
        <title>The Global Catalogue of Microorganisms (GCM) 10K type strain sequencing project: providing services to taxonomists for standard genome sequencing and annotation.</title>
        <authorList>
            <consortium name="The Broad Institute Genomics Platform"/>
            <consortium name="The Broad Institute Genome Sequencing Center for Infectious Disease"/>
            <person name="Wu L."/>
            <person name="Ma J."/>
        </authorList>
    </citation>
    <scope>NUCLEOTIDE SEQUENCE [LARGE SCALE GENOMIC DNA]</scope>
    <source>
        <strain evidence="2">JCM 17924</strain>
    </source>
</reference>
<proteinExistence type="predicted"/>
<accession>A0ABP8JK31</accession>